<dbReference type="InterPro" id="IPR051809">
    <property type="entry name" value="Plant_receptor-like_S/T_kinase"/>
</dbReference>
<keyword evidence="2" id="KW-0433">Leucine-rich repeat</keyword>
<evidence type="ECO:0000256" key="4">
    <source>
        <dbReference type="ARBA" id="ARBA00022737"/>
    </source>
</evidence>
<evidence type="ECO:0000313" key="9">
    <source>
        <dbReference type="Proteomes" id="UP001054821"/>
    </source>
</evidence>
<dbReference type="PANTHER" id="PTHR27008">
    <property type="entry name" value="OS04G0122200 PROTEIN"/>
    <property type="match status" value="1"/>
</dbReference>
<evidence type="ECO:0000256" key="2">
    <source>
        <dbReference type="ARBA" id="ARBA00022614"/>
    </source>
</evidence>
<comment type="subcellular location">
    <subcellularLocation>
        <location evidence="1">Membrane</location>
    </subcellularLocation>
</comment>
<dbReference type="Proteomes" id="UP001054821">
    <property type="component" value="Chromosome 2"/>
</dbReference>
<dbReference type="InterPro" id="IPR011009">
    <property type="entry name" value="Kinase-like_dom_sf"/>
</dbReference>
<feature type="signal peptide" evidence="7">
    <location>
        <begin position="1"/>
        <end position="26"/>
    </location>
</feature>
<evidence type="ECO:0000256" key="7">
    <source>
        <dbReference type="SAM" id="SignalP"/>
    </source>
</evidence>
<organism evidence="8 9">
    <name type="scientific">Prunus dulcis</name>
    <name type="common">Almond</name>
    <name type="synonym">Amygdalus dulcis</name>
    <dbReference type="NCBI Taxonomy" id="3755"/>
    <lineage>
        <taxon>Eukaryota</taxon>
        <taxon>Viridiplantae</taxon>
        <taxon>Streptophyta</taxon>
        <taxon>Embryophyta</taxon>
        <taxon>Tracheophyta</taxon>
        <taxon>Spermatophyta</taxon>
        <taxon>Magnoliopsida</taxon>
        <taxon>eudicotyledons</taxon>
        <taxon>Gunneridae</taxon>
        <taxon>Pentapetalae</taxon>
        <taxon>rosids</taxon>
        <taxon>fabids</taxon>
        <taxon>Rosales</taxon>
        <taxon>Rosaceae</taxon>
        <taxon>Amygdaloideae</taxon>
        <taxon>Amygdaleae</taxon>
        <taxon>Prunus</taxon>
    </lineage>
</organism>
<keyword evidence="9" id="KW-1185">Reference proteome</keyword>
<accession>A0AAD4ZDG5</accession>
<gene>
    <name evidence="8" type="ORF">L3X38_009825</name>
</gene>
<sequence length="195" mass="21844">MGRQPGFLLSIITLLLLYIATGPVAAQITNFTTRQSALLALKSHITSAITPHLGNLSFLAELRFRNNSFYGTLPHEWARLRLLKLISLAFNKFSGTIPAWLRDHISNTPSGRRMDFDPTKTALQPQLLWRRFSHLQLLRSTNGFHESNLLGTGGFVYKGAISDGIYVAVKVFNLQIEGAFKSFDSECDVLSNIRH</sequence>
<reference evidence="8 9" key="1">
    <citation type="journal article" date="2022" name="G3 (Bethesda)">
        <title>Whole-genome sequence and methylome profiling of the almond [Prunus dulcis (Mill.) D.A. Webb] cultivar 'Nonpareil'.</title>
        <authorList>
            <person name="D'Amico-Willman K.M."/>
            <person name="Ouma W.Z."/>
            <person name="Meulia T."/>
            <person name="Sideli G.M."/>
            <person name="Gradziel T.M."/>
            <person name="Fresnedo-Ramirez J."/>
        </authorList>
    </citation>
    <scope>NUCLEOTIDE SEQUENCE [LARGE SCALE GENOMIC DNA]</scope>
    <source>
        <strain evidence="8">Clone GOH B32 T37-40</strain>
    </source>
</reference>
<evidence type="ECO:0008006" key="10">
    <source>
        <dbReference type="Google" id="ProtNLM"/>
    </source>
</evidence>
<evidence type="ECO:0000256" key="6">
    <source>
        <dbReference type="ARBA" id="ARBA00023136"/>
    </source>
</evidence>
<keyword evidence="4" id="KW-0677">Repeat</keyword>
<keyword evidence="7" id="KW-0732">Signal</keyword>
<dbReference type="PANTHER" id="PTHR27008:SF585">
    <property type="entry name" value="PROTEIN KINASE DOMAIN-CONTAINING PROTEIN"/>
    <property type="match status" value="1"/>
</dbReference>
<protein>
    <recommendedName>
        <fullName evidence="10">Leucine-rich repeat protein kinase family protein</fullName>
    </recommendedName>
</protein>
<evidence type="ECO:0000256" key="5">
    <source>
        <dbReference type="ARBA" id="ARBA00022989"/>
    </source>
</evidence>
<keyword evidence="5" id="KW-1133">Transmembrane helix</keyword>
<evidence type="ECO:0000256" key="1">
    <source>
        <dbReference type="ARBA" id="ARBA00004370"/>
    </source>
</evidence>
<dbReference type="AlphaFoldDB" id="A0AAD4ZDG5"/>
<dbReference type="Gene3D" id="3.80.10.10">
    <property type="entry name" value="Ribonuclease Inhibitor"/>
    <property type="match status" value="1"/>
</dbReference>
<dbReference type="SUPFAM" id="SSF56112">
    <property type="entry name" value="Protein kinase-like (PK-like)"/>
    <property type="match status" value="1"/>
</dbReference>
<name>A0AAD4ZDG5_PRUDU</name>
<evidence type="ECO:0000256" key="3">
    <source>
        <dbReference type="ARBA" id="ARBA00022692"/>
    </source>
</evidence>
<dbReference type="InterPro" id="IPR032675">
    <property type="entry name" value="LRR_dom_sf"/>
</dbReference>
<dbReference type="Gene3D" id="3.30.200.20">
    <property type="entry name" value="Phosphorylase Kinase, domain 1"/>
    <property type="match status" value="1"/>
</dbReference>
<keyword evidence="3" id="KW-0812">Transmembrane</keyword>
<evidence type="ECO:0000313" key="8">
    <source>
        <dbReference type="EMBL" id="KAI5341950.1"/>
    </source>
</evidence>
<proteinExistence type="predicted"/>
<keyword evidence="6" id="KW-0472">Membrane</keyword>
<dbReference type="EMBL" id="JAJFAZ020000002">
    <property type="protein sequence ID" value="KAI5341950.1"/>
    <property type="molecule type" value="Genomic_DNA"/>
</dbReference>
<dbReference type="GO" id="GO:0016020">
    <property type="term" value="C:membrane"/>
    <property type="evidence" value="ECO:0007669"/>
    <property type="project" value="UniProtKB-SubCell"/>
</dbReference>
<comment type="caution">
    <text evidence="8">The sequence shown here is derived from an EMBL/GenBank/DDBJ whole genome shotgun (WGS) entry which is preliminary data.</text>
</comment>
<feature type="chain" id="PRO_5042146188" description="Leucine-rich repeat protein kinase family protein" evidence="7">
    <location>
        <begin position="27"/>
        <end position="195"/>
    </location>
</feature>
<dbReference type="SUPFAM" id="SSF52058">
    <property type="entry name" value="L domain-like"/>
    <property type="match status" value="1"/>
</dbReference>